<feature type="compositionally biased region" description="Polar residues" evidence="1">
    <location>
        <begin position="69"/>
        <end position="79"/>
    </location>
</feature>
<name>A0A7S1S8D5_ALECA</name>
<accession>A0A7S1S8D5</accession>
<organism evidence="2">
    <name type="scientific">Alexandrium catenella</name>
    <name type="common">Red tide dinoflagellate</name>
    <name type="synonym">Gonyaulax catenella</name>
    <dbReference type="NCBI Taxonomy" id="2925"/>
    <lineage>
        <taxon>Eukaryota</taxon>
        <taxon>Sar</taxon>
        <taxon>Alveolata</taxon>
        <taxon>Dinophyceae</taxon>
        <taxon>Gonyaulacales</taxon>
        <taxon>Pyrocystaceae</taxon>
        <taxon>Alexandrium</taxon>
    </lineage>
</organism>
<dbReference type="EMBL" id="HBGE01104914">
    <property type="protein sequence ID" value="CAD9185748.1"/>
    <property type="molecule type" value="Transcribed_RNA"/>
</dbReference>
<evidence type="ECO:0000313" key="2">
    <source>
        <dbReference type="EMBL" id="CAD9185748.1"/>
    </source>
</evidence>
<evidence type="ECO:0000256" key="1">
    <source>
        <dbReference type="SAM" id="MobiDB-lite"/>
    </source>
</evidence>
<gene>
    <name evidence="2" type="ORF">ACAT0790_LOCUS62522</name>
</gene>
<dbReference type="AlphaFoldDB" id="A0A7S1S8D5"/>
<feature type="region of interest" description="Disordered" evidence="1">
    <location>
        <begin position="26"/>
        <end position="83"/>
    </location>
</feature>
<sequence>MRRQAEARRSSQAVLAALHAVQDLAVAEELPHQPSGRAPADGPSPEEGAPTRASASMPTPAPRAPPVATLSTHLPNLSGSRDVPMHSLMHCFDSGELMPAARGTQADEAGDTAEKA</sequence>
<proteinExistence type="predicted"/>
<reference evidence="2" key="1">
    <citation type="submission" date="2021-01" db="EMBL/GenBank/DDBJ databases">
        <authorList>
            <person name="Corre E."/>
            <person name="Pelletier E."/>
            <person name="Niang G."/>
            <person name="Scheremetjew M."/>
            <person name="Finn R."/>
            <person name="Kale V."/>
            <person name="Holt S."/>
            <person name="Cochrane G."/>
            <person name="Meng A."/>
            <person name="Brown T."/>
            <person name="Cohen L."/>
        </authorList>
    </citation>
    <scope>NUCLEOTIDE SEQUENCE</scope>
    <source>
        <strain evidence="2">OF101</strain>
    </source>
</reference>
<protein>
    <submittedName>
        <fullName evidence="2">Uncharacterized protein</fullName>
    </submittedName>
</protein>